<dbReference type="SUPFAM" id="SSF57783">
    <property type="entry name" value="Zinc beta-ribbon"/>
    <property type="match status" value="1"/>
</dbReference>
<comment type="function">
    <text evidence="7">Necessary for efficient RNA polymerase II transcription elongation past template-encoded arresting sites.</text>
</comment>
<evidence type="ECO:0000256" key="5">
    <source>
        <dbReference type="ARBA" id="ARBA00023242"/>
    </source>
</evidence>
<keyword evidence="4 7" id="KW-0862">Zinc</keyword>
<dbReference type="InterPro" id="IPR006289">
    <property type="entry name" value="TFSII"/>
</dbReference>
<dbReference type="Pfam" id="PF01096">
    <property type="entry name" value="Zn_ribbon_TFIIS"/>
    <property type="match status" value="1"/>
</dbReference>
<accession>A0A2K3PD93</accession>
<evidence type="ECO:0000256" key="7">
    <source>
        <dbReference type="RuleBase" id="RU368078"/>
    </source>
</evidence>
<comment type="similarity">
    <text evidence="7">Belongs to the TFS-II family.</text>
</comment>
<feature type="domain" description="TFIIS-type" evidence="9">
    <location>
        <begin position="350"/>
        <end position="390"/>
    </location>
</feature>
<evidence type="ECO:0000256" key="4">
    <source>
        <dbReference type="ARBA" id="ARBA00022833"/>
    </source>
</evidence>
<dbReference type="NCBIfam" id="TIGR01385">
    <property type="entry name" value="TFSII"/>
    <property type="match status" value="1"/>
</dbReference>
<reference evidence="11 12" key="2">
    <citation type="journal article" date="2017" name="Front. Plant Sci.">
        <title>Gene Classification and Mining of Molecular Markers Useful in Red Clover (Trifolium pratense) Breeding.</title>
        <authorList>
            <person name="Istvanek J."/>
            <person name="Dluhosova J."/>
            <person name="Dluhos P."/>
            <person name="Patkova L."/>
            <person name="Nedelnik J."/>
            <person name="Repkova J."/>
        </authorList>
    </citation>
    <scope>NUCLEOTIDE SEQUENCE [LARGE SCALE GENOMIC DNA]</scope>
    <source>
        <strain evidence="12">cv. Tatra</strain>
        <tissue evidence="11">Young leaves</tissue>
    </source>
</reference>
<reference evidence="11 12" key="1">
    <citation type="journal article" date="2014" name="Am. J. Bot.">
        <title>Genome assembly and annotation for red clover (Trifolium pratense; Fabaceae).</title>
        <authorList>
            <person name="Istvanek J."/>
            <person name="Jaros M."/>
            <person name="Krenek A."/>
            <person name="Repkova J."/>
        </authorList>
    </citation>
    <scope>NUCLEOTIDE SEQUENCE [LARGE SCALE GENOMIC DNA]</scope>
    <source>
        <strain evidence="12">cv. Tatra</strain>
        <tissue evidence="11">Young leaves</tissue>
    </source>
</reference>
<dbReference type="FunFam" id="2.20.25.10:FF:000001">
    <property type="entry name" value="Probable Transcription elongation factor S-II"/>
    <property type="match status" value="1"/>
</dbReference>
<dbReference type="SUPFAM" id="SSF46942">
    <property type="entry name" value="Elongation factor TFIIS domain 2"/>
    <property type="match status" value="1"/>
</dbReference>
<dbReference type="PROSITE" id="PS51133">
    <property type="entry name" value="ZF_TFIIS_2"/>
    <property type="match status" value="1"/>
</dbReference>
<evidence type="ECO:0000256" key="1">
    <source>
        <dbReference type="ARBA" id="ARBA00004123"/>
    </source>
</evidence>
<keyword evidence="5 7" id="KW-0539">Nucleus</keyword>
<dbReference type="InterPro" id="IPR036575">
    <property type="entry name" value="TFIIS_cen_dom_sf"/>
</dbReference>
<comment type="subcellular location">
    <subcellularLocation>
        <location evidence="1 7">Nucleus</location>
    </subcellularLocation>
</comment>
<dbReference type="AlphaFoldDB" id="A0A2K3PD93"/>
<dbReference type="SMART" id="SM00510">
    <property type="entry name" value="TFS2M"/>
    <property type="match status" value="1"/>
</dbReference>
<dbReference type="PIRSF" id="PIRSF006704">
    <property type="entry name" value="TF_IIS"/>
    <property type="match status" value="1"/>
</dbReference>
<dbReference type="Gene3D" id="2.20.25.10">
    <property type="match status" value="1"/>
</dbReference>
<sequence length="392" mass="44282">MFTVIRETETDAIDLDAPAWVFGYFNFSLLYLTPFPFDGFPSSVQQLKVHQYDGFVDVEYLFAYMNYELVIECTLTVGKHLKSLTKHPRQKIRAFAIELIEIWKGIIIKETSKNKDGASDSKAESTNGESAKAGKLQKSPSVKVQKGESVKVEKTNGNGTSKLSSGNVKVQNTDVKIEKTDRTSSIKAEKIAKEEKPVSVAKKNSSSAVAPPKLKTMIKSNDSARDRIRELLRDALSKVFQEADEDMMDEVNASDPIRAAVTVESVLFEKWGPSNGAQKVKYRSLIFNLKDQKNPDFRRKVLLGVVEPQRLVNMTSAEMASEQRKQENEKIEQKALFECERGQQPKATTDQFKCGRCGKRQTTYYQMQTRSADEPMTTYVTCVACNNRWKFC</sequence>
<organism evidence="11 12">
    <name type="scientific">Trifolium pratense</name>
    <name type="common">Red clover</name>
    <dbReference type="NCBI Taxonomy" id="57577"/>
    <lineage>
        <taxon>Eukaryota</taxon>
        <taxon>Viridiplantae</taxon>
        <taxon>Streptophyta</taxon>
        <taxon>Embryophyta</taxon>
        <taxon>Tracheophyta</taxon>
        <taxon>Spermatophyta</taxon>
        <taxon>Magnoliopsida</taxon>
        <taxon>eudicotyledons</taxon>
        <taxon>Gunneridae</taxon>
        <taxon>Pentapetalae</taxon>
        <taxon>rosids</taxon>
        <taxon>fabids</taxon>
        <taxon>Fabales</taxon>
        <taxon>Fabaceae</taxon>
        <taxon>Papilionoideae</taxon>
        <taxon>50 kb inversion clade</taxon>
        <taxon>NPAAA clade</taxon>
        <taxon>Hologalegina</taxon>
        <taxon>IRL clade</taxon>
        <taxon>Trifolieae</taxon>
        <taxon>Trifolium</taxon>
    </lineage>
</organism>
<keyword evidence="7" id="KW-0805">Transcription regulation</keyword>
<dbReference type="PANTHER" id="PTHR11477:SF0">
    <property type="entry name" value="IP08861P-RELATED"/>
    <property type="match status" value="1"/>
</dbReference>
<dbReference type="GO" id="GO:0003677">
    <property type="term" value="F:DNA binding"/>
    <property type="evidence" value="ECO:0007669"/>
    <property type="project" value="UniProtKB-KW"/>
</dbReference>
<feature type="region of interest" description="Disordered" evidence="8">
    <location>
        <begin position="114"/>
        <end position="168"/>
    </location>
</feature>
<keyword evidence="7" id="KW-0238">DNA-binding</keyword>
<dbReference type="CDD" id="cd13749">
    <property type="entry name" value="Zn-ribbon_TFIIS"/>
    <property type="match status" value="1"/>
</dbReference>
<evidence type="ECO:0000259" key="10">
    <source>
        <dbReference type="PROSITE" id="PS51321"/>
    </source>
</evidence>
<feature type="compositionally biased region" description="Basic and acidic residues" evidence="8">
    <location>
        <begin position="145"/>
        <end position="154"/>
    </location>
</feature>
<dbReference type="SUPFAM" id="SSF47676">
    <property type="entry name" value="Conserved domain common to transcription factors TFIIS, elongin A, CRSP70"/>
    <property type="match status" value="1"/>
</dbReference>
<feature type="compositionally biased region" description="Basic and acidic residues" evidence="8">
    <location>
        <begin position="114"/>
        <end position="123"/>
    </location>
</feature>
<dbReference type="SMART" id="SM00440">
    <property type="entry name" value="ZnF_C2C2"/>
    <property type="match status" value="1"/>
</dbReference>
<dbReference type="InterPro" id="IPR035441">
    <property type="entry name" value="TFIIS/LEDGF_dom_sf"/>
</dbReference>
<dbReference type="STRING" id="57577.A0A2K3PD93"/>
<protein>
    <recommendedName>
        <fullName evidence="7">Transcription elongation factor</fullName>
    </recommendedName>
</protein>
<dbReference type="EMBL" id="ASHM01005937">
    <property type="protein sequence ID" value="PNY13259.1"/>
    <property type="molecule type" value="Genomic_DNA"/>
</dbReference>
<dbReference type="InterPro" id="IPR001222">
    <property type="entry name" value="Znf_TFIIS"/>
</dbReference>
<feature type="compositionally biased region" description="Polar residues" evidence="8">
    <location>
        <begin position="155"/>
        <end position="168"/>
    </location>
</feature>
<evidence type="ECO:0000256" key="2">
    <source>
        <dbReference type="ARBA" id="ARBA00022723"/>
    </source>
</evidence>
<keyword evidence="11" id="KW-0648">Protein biosynthesis</keyword>
<feature type="domain" description="TFIIS central" evidence="10">
    <location>
        <begin position="224"/>
        <end position="347"/>
    </location>
</feature>
<evidence type="ECO:0000256" key="8">
    <source>
        <dbReference type="SAM" id="MobiDB-lite"/>
    </source>
</evidence>
<evidence type="ECO:0000256" key="6">
    <source>
        <dbReference type="PROSITE-ProRule" id="PRU00472"/>
    </source>
</evidence>
<evidence type="ECO:0000313" key="12">
    <source>
        <dbReference type="Proteomes" id="UP000236291"/>
    </source>
</evidence>
<keyword evidence="7" id="KW-0804">Transcription</keyword>
<proteinExistence type="inferred from homology"/>
<keyword evidence="2 7" id="KW-0479">Metal-binding</keyword>
<dbReference type="GO" id="GO:0005634">
    <property type="term" value="C:nucleus"/>
    <property type="evidence" value="ECO:0007669"/>
    <property type="project" value="UniProtKB-SubCell"/>
</dbReference>
<comment type="caution">
    <text evidence="11">The sequence shown here is derived from an EMBL/GenBank/DDBJ whole genome shotgun (WGS) entry which is preliminary data.</text>
</comment>
<dbReference type="PROSITE" id="PS51321">
    <property type="entry name" value="TFIIS_CENTRAL"/>
    <property type="match status" value="1"/>
</dbReference>
<dbReference type="GO" id="GO:0006368">
    <property type="term" value="P:transcription elongation by RNA polymerase II"/>
    <property type="evidence" value="ECO:0007669"/>
    <property type="project" value="InterPro"/>
</dbReference>
<dbReference type="GO" id="GO:0008270">
    <property type="term" value="F:zinc ion binding"/>
    <property type="evidence" value="ECO:0007669"/>
    <property type="project" value="UniProtKB-UniRule"/>
</dbReference>
<name>A0A2K3PD93_TRIPR</name>
<dbReference type="InterPro" id="IPR003618">
    <property type="entry name" value="TFIIS_cen_dom"/>
</dbReference>
<dbReference type="PANTHER" id="PTHR11477">
    <property type="entry name" value="TRANSCRIPTION FACTOR S-II ZINC FINGER DOMAIN-CONTAINING PROTEIN"/>
    <property type="match status" value="1"/>
</dbReference>
<evidence type="ECO:0000259" key="9">
    <source>
        <dbReference type="PROSITE" id="PS51133"/>
    </source>
</evidence>
<dbReference type="InterPro" id="IPR035100">
    <property type="entry name" value="TF_IIS-typ"/>
</dbReference>
<keyword evidence="11" id="KW-0251">Elongation factor</keyword>
<dbReference type="GO" id="GO:0003746">
    <property type="term" value="F:translation elongation factor activity"/>
    <property type="evidence" value="ECO:0007669"/>
    <property type="project" value="UniProtKB-KW"/>
</dbReference>
<keyword evidence="3 6" id="KW-0863">Zinc-finger</keyword>
<dbReference type="Gene3D" id="1.10.472.30">
    <property type="entry name" value="Transcription elongation factor S-II, central domain"/>
    <property type="match status" value="1"/>
</dbReference>
<evidence type="ECO:0000256" key="3">
    <source>
        <dbReference type="ARBA" id="ARBA00022771"/>
    </source>
</evidence>
<gene>
    <name evidence="11" type="ORF">L195_g009909</name>
</gene>
<dbReference type="PROSITE" id="PS00466">
    <property type="entry name" value="ZF_TFIIS_1"/>
    <property type="match status" value="1"/>
</dbReference>
<dbReference type="Proteomes" id="UP000236291">
    <property type="component" value="Unassembled WGS sequence"/>
</dbReference>
<dbReference type="Pfam" id="PF07500">
    <property type="entry name" value="TFIIS_M"/>
    <property type="match status" value="1"/>
</dbReference>
<evidence type="ECO:0000313" key="11">
    <source>
        <dbReference type="EMBL" id="PNY13259.1"/>
    </source>
</evidence>
<dbReference type="Gene3D" id="1.20.930.10">
    <property type="entry name" value="Conserved domain common to transcription factors TFIIS, elongin A, CRSP70"/>
    <property type="match status" value="1"/>
</dbReference>